<gene>
    <name evidence="1" type="ORF">HMPREF0083_00695</name>
</gene>
<sequence length="67" mass="7974">MKDHPPDLINIAIEELVKSRCELPSFRVLDELTDQIRRAVNQELFQLVFSRLSSEQIHSFNEFHKKH</sequence>
<accession>U1X9I8</accession>
<comment type="caution">
    <text evidence="1">The sequence shown here is derived from an EMBL/GenBank/DDBJ whole genome shotgun (WGS) entry which is preliminary data.</text>
</comment>
<dbReference type="HOGENOM" id="CLU_2803076_0_0_9"/>
<dbReference type="EMBL" id="AWSJ01000047">
    <property type="protein sequence ID" value="ERI11203.1"/>
    <property type="molecule type" value="Genomic_DNA"/>
</dbReference>
<reference evidence="1 2" key="1">
    <citation type="submission" date="2013-08" db="EMBL/GenBank/DDBJ databases">
        <authorList>
            <person name="Weinstock G."/>
            <person name="Sodergren E."/>
            <person name="Wylie T."/>
            <person name="Fulton L."/>
            <person name="Fulton R."/>
            <person name="Fronick C."/>
            <person name="O'Laughlin M."/>
            <person name="Godfrey J."/>
            <person name="Miner T."/>
            <person name="Herter B."/>
            <person name="Appelbaum E."/>
            <person name="Cordes M."/>
            <person name="Lek S."/>
            <person name="Wollam A."/>
            <person name="Pepin K.H."/>
            <person name="Palsikar V.B."/>
            <person name="Mitreva M."/>
            <person name="Wilson R.K."/>
        </authorList>
    </citation>
    <scope>NUCLEOTIDE SEQUENCE [LARGE SCALE GENOMIC DNA]</scope>
    <source>
        <strain evidence="1 2">ATCC 12856</strain>
    </source>
</reference>
<dbReference type="AlphaFoldDB" id="U1X9I8"/>
<name>U1X9I8_ANEAE</name>
<organism evidence="1 2">
    <name type="scientific">Aneurinibacillus aneurinilyticus ATCC 12856</name>
    <dbReference type="NCBI Taxonomy" id="649747"/>
    <lineage>
        <taxon>Bacteria</taxon>
        <taxon>Bacillati</taxon>
        <taxon>Bacillota</taxon>
        <taxon>Bacilli</taxon>
        <taxon>Bacillales</taxon>
        <taxon>Paenibacillaceae</taxon>
        <taxon>Aneurinibacillus group</taxon>
        <taxon>Aneurinibacillus</taxon>
    </lineage>
</organism>
<dbReference type="eggNOG" id="COG4644">
    <property type="taxonomic scope" value="Bacteria"/>
</dbReference>
<keyword evidence="2" id="KW-1185">Reference proteome</keyword>
<protein>
    <submittedName>
        <fullName evidence="1">Uncharacterized protein</fullName>
    </submittedName>
</protein>
<evidence type="ECO:0000313" key="2">
    <source>
        <dbReference type="Proteomes" id="UP000016511"/>
    </source>
</evidence>
<proteinExistence type="predicted"/>
<evidence type="ECO:0000313" key="1">
    <source>
        <dbReference type="EMBL" id="ERI11203.1"/>
    </source>
</evidence>
<dbReference type="Proteomes" id="UP000016511">
    <property type="component" value="Unassembled WGS sequence"/>
</dbReference>
<dbReference type="STRING" id="649747.HMPREF0083_00695"/>